<dbReference type="InterPro" id="IPR013445">
    <property type="entry name" value="CDP_4_6_deHydtase"/>
</dbReference>
<proteinExistence type="predicted"/>
<keyword evidence="2" id="KW-0456">Lyase</keyword>
<name>A0ABT1YPD1_9BACL</name>
<dbReference type="InterPro" id="IPR036291">
    <property type="entry name" value="NAD(P)-bd_dom_sf"/>
</dbReference>
<dbReference type="RefSeq" id="WP_258216584.1">
    <property type="nucleotide sequence ID" value="NZ_JANQBD010000024.1"/>
</dbReference>
<keyword evidence="3" id="KW-1185">Reference proteome</keyword>
<dbReference type="SUPFAM" id="SSF51735">
    <property type="entry name" value="NAD(P)-binding Rossmann-fold domains"/>
    <property type="match status" value="1"/>
</dbReference>
<dbReference type="CDD" id="cd05252">
    <property type="entry name" value="CDP_GD_SDR_e"/>
    <property type="match status" value="1"/>
</dbReference>
<dbReference type="NCBIfam" id="TIGR02622">
    <property type="entry name" value="CDP_4_6_dhtase"/>
    <property type="match status" value="1"/>
</dbReference>
<feature type="domain" description="NAD(P)-binding" evidence="1">
    <location>
        <begin position="13"/>
        <end position="342"/>
    </location>
</feature>
<protein>
    <submittedName>
        <fullName evidence="2">CDP-glucose 4,6-dehydratase</fullName>
        <ecNumber evidence="2">4.2.1.45</ecNumber>
    </submittedName>
</protein>
<dbReference type="EC" id="4.2.1.45" evidence="2"/>
<sequence length="373" mass="41469">MVKMSFWQGKKVFITGHTGFKGSWLLLLLQSLGAHITGFALSPESDPNLFSLANAADGIVSVKGDIRNSRRLNAAMKRCSPDIVFHLAAQPLVRASYRLPVETFDVNVVGTANVLEAVRSSGATVRAVIIVTSDKCYENREWIWPYRETDQLGGYDPYSASKACAELVTDAFRRSFFAGTPTALSTVRSGNVIGGGDWAQDRLVPDLIRSLLSGKTPKVREPLAVRPWQHVLDPLQGYLLLAERMYAAGDQLGQAWNFGPDNAQPLTVGEIARELLASWDEKELPSSQIEDAIKEAAAPIRDNMVDFNDPKPHEAQRLVLDCSKARTRLGWRPLLDTKEAIRWTADWYQAYAHGKSVREMTLKQIEVYKNLQA</sequence>
<dbReference type="Proteomes" id="UP001300012">
    <property type="component" value="Unassembled WGS sequence"/>
</dbReference>
<evidence type="ECO:0000313" key="3">
    <source>
        <dbReference type="Proteomes" id="UP001300012"/>
    </source>
</evidence>
<gene>
    <name evidence="2" type="primary">rfbG</name>
    <name evidence="2" type="ORF">NV381_27925</name>
</gene>
<dbReference type="Gene3D" id="3.90.25.10">
    <property type="entry name" value="UDP-galactose 4-epimerase, domain 1"/>
    <property type="match status" value="1"/>
</dbReference>
<dbReference type="EMBL" id="JANQBD010000024">
    <property type="protein sequence ID" value="MCR8635034.1"/>
    <property type="molecule type" value="Genomic_DNA"/>
</dbReference>
<dbReference type="Pfam" id="PF16363">
    <property type="entry name" value="GDP_Man_Dehyd"/>
    <property type="match status" value="1"/>
</dbReference>
<accession>A0ABT1YPD1</accession>
<reference evidence="2 3" key="1">
    <citation type="submission" date="2022-08" db="EMBL/GenBank/DDBJ databases">
        <title>Paenibacillus endoradicis sp. nov., Paenibacillus radicibacter sp. nov and Paenibacillus pararadicis sp. nov., three cold-adapted plant growth-promoting bacteria isolated from root of Larix gmelinii in Great Khingan.</title>
        <authorList>
            <person name="Xue H."/>
        </authorList>
    </citation>
    <scope>NUCLEOTIDE SEQUENCE [LARGE SCALE GENOMIC DNA]</scope>
    <source>
        <strain evidence="2 3">N5-1-1-5</strain>
    </source>
</reference>
<dbReference type="InterPro" id="IPR016040">
    <property type="entry name" value="NAD(P)-bd_dom"/>
</dbReference>
<dbReference type="PANTHER" id="PTHR43000">
    <property type="entry name" value="DTDP-D-GLUCOSE 4,6-DEHYDRATASE-RELATED"/>
    <property type="match status" value="1"/>
</dbReference>
<organism evidence="2 3">
    <name type="scientific">Paenibacillus radicis</name>
    <name type="common">ex Xue et al. 2023</name>
    <dbReference type="NCBI Taxonomy" id="2972489"/>
    <lineage>
        <taxon>Bacteria</taxon>
        <taxon>Bacillati</taxon>
        <taxon>Bacillota</taxon>
        <taxon>Bacilli</taxon>
        <taxon>Bacillales</taxon>
        <taxon>Paenibacillaceae</taxon>
        <taxon>Paenibacillus</taxon>
    </lineage>
</organism>
<dbReference type="Gene3D" id="3.40.50.720">
    <property type="entry name" value="NAD(P)-binding Rossmann-like Domain"/>
    <property type="match status" value="1"/>
</dbReference>
<evidence type="ECO:0000313" key="2">
    <source>
        <dbReference type="EMBL" id="MCR8635034.1"/>
    </source>
</evidence>
<evidence type="ECO:0000259" key="1">
    <source>
        <dbReference type="Pfam" id="PF16363"/>
    </source>
</evidence>
<comment type="caution">
    <text evidence="2">The sequence shown here is derived from an EMBL/GenBank/DDBJ whole genome shotgun (WGS) entry which is preliminary data.</text>
</comment>
<dbReference type="GO" id="GO:0047733">
    <property type="term" value="F:CDP-glucose 4,6-dehydratase activity"/>
    <property type="evidence" value="ECO:0007669"/>
    <property type="project" value="UniProtKB-EC"/>
</dbReference>